<feature type="compositionally biased region" description="Basic and acidic residues" evidence="1">
    <location>
        <begin position="17"/>
        <end position="29"/>
    </location>
</feature>
<dbReference type="OrthoDB" id="3257615at2759"/>
<evidence type="ECO:0000313" key="3">
    <source>
        <dbReference type="Proteomes" id="UP000076761"/>
    </source>
</evidence>
<accession>A0A165UKF1</accession>
<feature type="compositionally biased region" description="Polar residues" evidence="1">
    <location>
        <begin position="1"/>
        <end position="10"/>
    </location>
</feature>
<feature type="region of interest" description="Disordered" evidence="1">
    <location>
        <begin position="123"/>
        <end position="147"/>
    </location>
</feature>
<reference evidence="2 3" key="1">
    <citation type="journal article" date="2016" name="Mol. Biol. Evol.">
        <title>Comparative Genomics of Early-Diverging Mushroom-Forming Fungi Provides Insights into the Origins of Lignocellulose Decay Capabilities.</title>
        <authorList>
            <person name="Nagy L.G."/>
            <person name="Riley R."/>
            <person name="Tritt A."/>
            <person name="Adam C."/>
            <person name="Daum C."/>
            <person name="Floudas D."/>
            <person name="Sun H."/>
            <person name="Yadav J.S."/>
            <person name="Pangilinan J."/>
            <person name="Larsson K.H."/>
            <person name="Matsuura K."/>
            <person name="Barry K."/>
            <person name="Labutti K."/>
            <person name="Kuo R."/>
            <person name="Ohm R.A."/>
            <person name="Bhattacharya S.S."/>
            <person name="Shirouzu T."/>
            <person name="Yoshinaga Y."/>
            <person name="Martin F.M."/>
            <person name="Grigoriev I.V."/>
            <person name="Hibbett D.S."/>
        </authorList>
    </citation>
    <scope>NUCLEOTIDE SEQUENCE [LARGE SCALE GENOMIC DNA]</scope>
    <source>
        <strain evidence="2 3">HHB14362 ss-1</strain>
    </source>
</reference>
<dbReference type="Proteomes" id="UP000076761">
    <property type="component" value="Unassembled WGS sequence"/>
</dbReference>
<feature type="non-terminal residue" evidence="2">
    <location>
        <position position="147"/>
    </location>
</feature>
<feature type="compositionally biased region" description="Low complexity" evidence="1">
    <location>
        <begin position="36"/>
        <end position="45"/>
    </location>
</feature>
<feature type="region of interest" description="Disordered" evidence="1">
    <location>
        <begin position="1"/>
        <end position="102"/>
    </location>
</feature>
<feature type="compositionally biased region" description="Low complexity" evidence="1">
    <location>
        <begin position="127"/>
        <end position="138"/>
    </location>
</feature>
<proteinExistence type="predicted"/>
<dbReference type="InParanoid" id="A0A165UKF1"/>
<dbReference type="EMBL" id="KV425558">
    <property type="protein sequence ID" value="KZT28305.1"/>
    <property type="molecule type" value="Genomic_DNA"/>
</dbReference>
<sequence>MAAHVRQSSLRVRGHIRPRDGGPRMHSPERLNAALSLPSTSTHIPSTPPKPSLSEFRTSYFFDGPNSSNETSSPSPMARVTAPPSPAHHNEKEATRTLFDGPSRPRYIIPLAELYLGEIKSGKTKSLSRAAESSSLEDSNVKLVGKV</sequence>
<keyword evidence="3" id="KW-1185">Reference proteome</keyword>
<organism evidence="2 3">
    <name type="scientific">Neolentinus lepideus HHB14362 ss-1</name>
    <dbReference type="NCBI Taxonomy" id="1314782"/>
    <lineage>
        <taxon>Eukaryota</taxon>
        <taxon>Fungi</taxon>
        <taxon>Dikarya</taxon>
        <taxon>Basidiomycota</taxon>
        <taxon>Agaricomycotina</taxon>
        <taxon>Agaricomycetes</taxon>
        <taxon>Gloeophyllales</taxon>
        <taxon>Gloeophyllaceae</taxon>
        <taxon>Neolentinus</taxon>
    </lineage>
</organism>
<evidence type="ECO:0000313" key="2">
    <source>
        <dbReference type="EMBL" id="KZT28305.1"/>
    </source>
</evidence>
<dbReference type="AlphaFoldDB" id="A0A165UKF1"/>
<name>A0A165UKF1_9AGAM</name>
<evidence type="ECO:0000256" key="1">
    <source>
        <dbReference type="SAM" id="MobiDB-lite"/>
    </source>
</evidence>
<protein>
    <submittedName>
        <fullName evidence="2">Uncharacterized protein</fullName>
    </submittedName>
</protein>
<gene>
    <name evidence="2" type="ORF">NEOLEDRAFT_1129690</name>
</gene>
<feature type="compositionally biased region" description="Low complexity" evidence="1">
    <location>
        <begin position="65"/>
        <end position="76"/>
    </location>
</feature>